<evidence type="ECO:0000256" key="1">
    <source>
        <dbReference type="ARBA" id="ARBA00023015"/>
    </source>
</evidence>
<dbReference type="GO" id="GO:0003677">
    <property type="term" value="F:DNA binding"/>
    <property type="evidence" value="ECO:0007669"/>
    <property type="project" value="InterPro"/>
</dbReference>
<gene>
    <name evidence="5" type="ORF">FE257_010425</name>
</gene>
<organism evidence="5 6">
    <name type="scientific">Aspergillus nanangensis</name>
    <dbReference type="NCBI Taxonomy" id="2582783"/>
    <lineage>
        <taxon>Eukaryota</taxon>
        <taxon>Fungi</taxon>
        <taxon>Dikarya</taxon>
        <taxon>Ascomycota</taxon>
        <taxon>Pezizomycotina</taxon>
        <taxon>Eurotiomycetes</taxon>
        <taxon>Eurotiomycetidae</taxon>
        <taxon>Eurotiales</taxon>
        <taxon>Aspergillaceae</taxon>
        <taxon>Aspergillus</taxon>
        <taxon>Aspergillus subgen. Circumdati</taxon>
    </lineage>
</organism>
<dbReference type="GO" id="GO:0006351">
    <property type="term" value="P:DNA-templated transcription"/>
    <property type="evidence" value="ECO:0007669"/>
    <property type="project" value="InterPro"/>
</dbReference>
<dbReference type="CDD" id="cd12148">
    <property type="entry name" value="fungal_TF_MHR"/>
    <property type="match status" value="1"/>
</dbReference>
<keyword evidence="1" id="KW-0805">Transcription regulation</keyword>
<sequence>MTEADTTTLDQAPVTCSNTAIADASGNIPSPLLEASRTLTELADNTSNTVFQSPIYTQHDLLKSIPPRVAPQDNTVLTPKDSEVDQEDATIDITRINWEHHGPGSWVSICSPRGIQWVESRVQTARFGQIAERLIMDWTKHLTMTRGPYRDRCPEPDVETAYRYVKSYFDHSPDSMFGVVYRPEFETDLRRHFEGSQRDDVGRYALRNAVYAVGCRCAALGDKTGNFEDVQRRSLQYFHNAFSVYTDVLYMPSGLTAVQALVVMTSYAELLGSPAVEYMLSSSAARLAQSKGLHRQPSRGWKLPAVEILHRNWIFWAVYCHDKYISLRSGRPSVLDDADISCELPTEIPAGSTIDIEAFSAIVKHAKICSDMFKQLFSARAFSQPLESIFANMQGVSESLQQWRNALPPSLQLERTPDEAMGTSPKRNCDRVRVRSAYYGSIIALHASIHYPWVRSLLLLRTETSFSDRISNSSALAAMASREILSSLADVQPGLPSSSPIVFYYPMLAIINLFIYILQDPVAFTAQSDLALLDIAAGHFGQVFLLTSSQVSFNFPRDVVRIAERAIRLATTEAADIERVDDITFTPDTFPSDIFYTQGESMGQDSVFESWGALSQDYLGDIAAAGDMIFF</sequence>
<feature type="domain" description="Xylanolytic transcriptional activator regulatory" evidence="4">
    <location>
        <begin position="277"/>
        <end position="351"/>
    </location>
</feature>
<dbReference type="GO" id="GO:0003700">
    <property type="term" value="F:DNA-binding transcription factor activity"/>
    <property type="evidence" value="ECO:0007669"/>
    <property type="project" value="InterPro"/>
</dbReference>
<protein>
    <recommendedName>
        <fullName evidence="4">Xylanolytic transcriptional activator regulatory domain-containing protein</fullName>
    </recommendedName>
</protein>
<keyword evidence="3" id="KW-0539">Nucleus</keyword>
<keyword evidence="2" id="KW-0804">Transcription</keyword>
<accession>A0AAD4GS30</accession>
<dbReference type="PANTHER" id="PTHR46910">
    <property type="entry name" value="TRANSCRIPTION FACTOR PDR1"/>
    <property type="match status" value="1"/>
</dbReference>
<evidence type="ECO:0000259" key="4">
    <source>
        <dbReference type="SMART" id="SM00906"/>
    </source>
</evidence>
<name>A0AAD4GS30_ASPNN</name>
<evidence type="ECO:0000256" key="3">
    <source>
        <dbReference type="ARBA" id="ARBA00023242"/>
    </source>
</evidence>
<proteinExistence type="predicted"/>
<comment type="caution">
    <text evidence="5">The sequence shown here is derived from an EMBL/GenBank/DDBJ whole genome shotgun (WGS) entry which is preliminary data.</text>
</comment>
<keyword evidence="6" id="KW-1185">Reference proteome</keyword>
<reference evidence="5" key="2">
    <citation type="submission" date="2020-02" db="EMBL/GenBank/DDBJ databases">
        <authorList>
            <person name="Gilchrist C.L.M."/>
            <person name="Chooi Y.-H."/>
        </authorList>
    </citation>
    <scope>NUCLEOTIDE SEQUENCE</scope>
    <source>
        <strain evidence="5">MST-FP2251</strain>
    </source>
</reference>
<reference evidence="5" key="1">
    <citation type="journal article" date="2019" name="Beilstein J. Org. Chem.">
        <title>Nanangenines: drimane sesquiterpenoids as the dominant metabolite cohort of a novel Australian fungus, Aspergillus nanangensis.</title>
        <authorList>
            <person name="Lacey H.J."/>
            <person name="Gilchrist C.L.M."/>
            <person name="Crombie A."/>
            <person name="Kalaitzis J.A."/>
            <person name="Vuong D."/>
            <person name="Rutledge P.J."/>
            <person name="Turner P."/>
            <person name="Pitt J.I."/>
            <person name="Lacey E."/>
            <person name="Chooi Y.H."/>
            <person name="Piggott A.M."/>
        </authorList>
    </citation>
    <scope>NUCLEOTIDE SEQUENCE</scope>
    <source>
        <strain evidence="5">MST-FP2251</strain>
    </source>
</reference>
<dbReference type="EMBL" id="VCAU01000065">
    <property type="protein sequence ID" value="KAF9887171.1"/>
    <property type="molecule type" value="Genomic_DNA"/>
</dbReference>
<dbReference type="PANTHER" id="PTHR46910:SF25">
    <property type="entry name" value="ABC-TRANSPORTER-REGULATING TRANSCRIPTION FACTOR"/>
    <property type="match status" value="1"/>
</dbReference>
<evidence type="ECO:0000313" key="6">
    <source>
        <dbReference type="Proteomes" id="UP001194746"/>
    </source>
</evidence>
<dbReference type="InterPro" id="IPR007219">
    <property type="entry name" value="XnlR_reg_dom"/>
</dbReference>
<dbReference type="Proteomes" id="UP001194746">
    <property type="component" value="Unassembled WGS sequence"/>
</dbReference>
<dbReference type="Pfam" id="PF04082">
    <property type="entry name" value="Fungal_trans"/>
    <property type="match status" value="1"/>
</dbReference>
<dbReference type="GO" id="GO:0008270">
    <property type="term" value="F:zinc ion binding"/>
    <property type="evidence" value="ECO:0007669"/>
    <property type="project" value="InterPro"/>
</dbReference>
<dbReference type="AlphaFoldDB" id="A0AAD4GS30"/>
<evidence type="ECO:0000313" key="5">
    <source>
        <dbReference type="EMBL" id="KAF9887171.1"/>
    </source>
</evidence>
<dbReference type="InterPro" id="IPR050987">
    <property type="entry name" value="AtrR-like"/>
</dbReference>
<evidence type="ECO:0000256" key="2">
    <source>
        <dbReference type="ARBA" id="ARBA00023163"/>
    </source>
</evidence>
<dbReference type="SMART" id="SM00906">
    <property type="entry name" value="Fungal_trans"/>
    <property type="match status" value="1"/>
</dbReference>